<dbReference type="SMART" id="SM01118">
    <property type="entry name" value="CYTH"/>
    <property type="match status" value="1"/>
</dbReference>
<name>A0A103DV98_9BURK</name>
<dbReference type="GO" id="GO:0050355">
    <property type="term" value="F:inorganic triphosphate phosphatase activity"/>
    <property type="evidence" value="ECO:0007669"/>
    <property type="project" value="InterPro"/>
</dbReference>
<dbReference type="Gene3D" id="2.40.320.10">
    <property type="entry name" value="Hypothetical Protein Pfu-838710-001"/>
    <property type="match status" value="1"/>
</dbReference>
<dbReference type="OrthoDB" id="3034217at2"/>
<dbReference type="InterPro" id="IPR023577">
    <property type="entry name" value="CYTH_domain"/>
</dbReference>
<dbReference type="PROSITE" id="PS51707">
    <property type="entry name" value="CYTH"/>
    <property type="match status" value="1"/>
</dbReference>
<dbReference type="Pfam" id="PF01928">
    <property type="entry name" value="CYTH"/>
    <property type="match status" value="1"/>
</dbReference>
<sequence>MAIEQEIKLALPATQADAARRLLDARAGVPGRDIALANVYFDTPSLALARAKSALRLRRAPQGWLQTFKTAGTAEGGLHRRHEWEIPVAGEALDIDALIGACDVAAAADALRAAAPELVALFRTDFSRTLWQIPHAGATIEAALDRGEIVAQIGSDTRREPICEIELELVDGDASALVALADELSAKLPGIAPDNLSKAQRGYRLRGGTPHAG</sequence>
<dbReference type="PANTHER" id="PTHR39569:SF1">
    <property type="entry name" value="INORGANIC TRIPHOSPHATASE"/>
    <property type="match status" value="1"/>
</dbReference>
<comment type="caution">
    <text evidence="2">The sequence shown here is derived from an EMBL/GenBank/DDBJ whole genome shotgun (WGS) entry which is preliminary data.</text>
</comment>
<feature type="domain" description="CYTH" evidence="1">
    <location>
        <begin position="2"/>
        <end position="209"/>
    </location>
</feature>
<evidence type="ECO:0000313" key="2">
    <source>
        <dbReference type="EMBL" id="KVE23372.1"/>
    </source>
</evidence>
<proteinExistence type="predicted"/>
<dbReference type="Proteomes" id="UP000062788">
    <property type="component" value="Unassembled WGS sequence"/>
</dbReference>
<evidence type="ECO:0000259" key="1">
    <source>
        <dbReference type="PROSITE" id="PS51707"/>
    </source>
</evidence>
<dbReference type="PANTHER" id="PTHR39569">
    <property type="entry name" value="INORGANIC TRIPHOSPHATASE"/>
    <property type="match status" value="1"/>
</dbReference>
<dbReference type="GO" id="GO:0046872">
    <property type="term" value="F:metal ion binding"/>
    <property type="evidence" value="ECO:0007669"/>
    <property type="project" value="TreeGrafter"/>
</dbReference>
<gene>
    <name evidence="2" type="ORF">WS67_02545</name>
</gene>
<protein>
    <submittedName>
        <fullName evidence="2">Adenylate cyclase</fullName>
    </submittedName>
</protein>
<reference evidence="2 3" key="1">
    <citation type="submission" date="2015-11" db="EMBL/GenBank/DDBJ databases">
        <title>Expanding the genomic diversity of Burkholderia species for the development of highly accurate diagnostics.</title>
        <authorList>
            <person name="Sahl J."/>
            <person name="Keim P."/>
            <person name="Wagner D."/>
        </authorList>
    </citation>
    <scope>NUCLEOTIDE SEQUENCE [LARGE SCALE GENOMIC DNA]</scope>
    <source>
        <strain evidence="2 3">TSV85</strain>
    </source>
</reference>
<accession>A0A103DV98</accession>
<keyword evidence="3" id="KW-1185">Reference proteome</keyword>
<dbReference type="SUPFAM" id="SSF55154">
    <property type="entry name" value="CYTH-like phosphatases"/>
    <property type="match status" value="1"/>
</dbReference>
<dbReference type="RefSeq" id="WP_059520676.1">
    <property type="nucleotide sequence ID" value="NZ_LOWA01000059.1"/>
</dbReference>
<dbReference type="InterPro" id="IPR039013">
    <property type="entry name" value="YgiF"/>
</dbReference>
<organism evidence="2 3">
    <name type="scientific">Burkholderia singularis</name>
    <dbReference type="NCBI Taxonomy" id="1503053"/>
    <lineage>
        <taxon>Bacteria</taxon>
        <taxon>Pseudomonadati</taxon>
        <taxon>Pseudomonadota</taxon>
        <taxon>Betaproteobacteria</taxon>
        <taxon>Burkholderiales</taxon>
        <taxon>Burkholderiaceae</taxon>
        <taxon>Burkholderia</taxon>
        <taxon>pseudomallei group</taxon>
    </lineage>
</organism>
<dbReference type="EMBL" id="LOWA01000059">
    <property type="protein sequence ID" value="KVE23372.1"/>
    <property type="molecule type" value="Genomic_DNA"/>
</dbReference>
<dbReference type="InterPro" id="IPR033469">
    <property type="entry name" value="CYTH-like_dom_sf"/>
</dbReference>
<dbReference type="CDD" id="cd07756">
    <property type="entry name" value="CYTH-like_Pase_CHAD"/>
    <property type="match status" value="1"/>
</dbReference>
<evidence type="ECO:0000313" key="3">
    <source>
        <dbReference type="Proteomes" id="UP000062788"/>
    </source>
</evidence>
<dbReference type="AlphaFoldDB" id="A0A103DV98"/>